<reference evidence="2" key="1">
    <citation type="submission" date="2014-09" db="EMBL/GenBank/DDBJ databases">
        <authorList>
            <person name="Magalhaes I.L.F."/>
            <person name="Oliveira U."/>
            <person name="Santos F.R."/>
            <person name="Vidigal T.H.D.A."/>
            <person name="Brescovit A.D."/>
            <person name="Santos A.J."/>
        </authorList>
    </citation>
    <scope>NUCLEOTIDE SEQUENCE</scope>
    <source>
        <tissue evidence="2">Shoot tissue taken approximately 20 cm above the soil surface</tissue>
    </source>
</reference>
<evidence type="ECO:0000313" key="2">
    <source>
        <dbReference type="EMBL" id="JAE09369.1"/>
    </source>
</evidence>
<accession>A0A0A9FDR0</accession>
<dbReference type="AlphaFoldDB" id="A0A0A9FDR0"/>
<reference evidence="2" key="2">
    <citation type="journal article" date="2015" name="Data Brief">
        <title>Shoot transcriptome of the giant reed, Arundo donax.</title>
        <authorList>
            <person name="Barrero R.A."/>
            <person name="Guerrero F.D."/>
            <person name="Moolhuijzen P."/>
            <person name="Goolsby J.A."/>
            <person name="Tidwell J."/>
            <person name="Bellgard S.E."/>
            <person name="Bellgard M.I."/>
        </authorList>
    </citation>
    <scope>NUCLEOTIDE SEQUENCE</scope>
    <source>
        <tissue evidence="2">Shoot tissue taken approximately 20 cm above the soil surface</tissue>
    </source>
</reference>
<sequence>MLLLLRSPLKRCRRFPFSMAADGRAPIKPHHQRTRKWDPHVALVLLLPTPSAVVLAIAADEAHRAASHGVRCDGEESGRTNGQQRLTEGLIIM</sequence>
<organism evidence="2">
    <name type="scientific">Arundo donax</name>
    <name type="common">Giant reed</name>
    <name type="synonym">Donax arundinaceus</name>
    <dbReference type="NCBI Taxonomy" id="35708"/>
    <lineage>
        <taxon>Eukaryota</taxon>
        <taxon>Viridiplantae</taxon>
        <taxon>Streptophyta</taxon>
        <taxon>Embryophyta</taxon>
        <taxon>Tracheophyta</taxon>
        <taxon>Spermatophyta</taxon>
        <taxon>Magnoliopsida</taxon>
        <taxon>Liliopsida</taxon>
        <taxon>Poales</taxon>
        <taxon>Poaceae</taxon>
        <taxon>PACMAD clade</taxon>
        <taxon>Arundinoideae</taxon>
        <taxon>Arundineae</taxon>
        <taxon>Arundo</taxon>
    </lineage>
</organism>
<name>A0A0A9FDR0_ARUDO</name>
<protein>
    <submittedName>
        <fullName evidence="2">Uncharacterized protein</fullName>
    </submittedName>
</protein>
<feature type="region of interest" description="Disordered" evidence="1">
    <location>
        <begin position="70"/>
        <end position="93"/>
    </location>
</feature>
<proteinExistence type="predicted"/>
<evidence type="ECO:0000256" key="1">
    <source>
        <dbReference type="SAM" id="MobiDB-lite"/>
    </source>
</evidence>
<dbReference type="EMBL" id="GBRH01188527">
    <property type="protein sequence ID" value="JAE09369.1"/>
    <property type="molecule type" value="Transcribed_RNA"/>
</dbReference>